<proteinExistence type="predicted"/>
<keyword evidence="2" id="KW-1185">Reference proteome</keyword>
<gene>
    <name evidence="1" type="ORF">M427DRAFT_99265</name>
</gene>
<sequence length="123" mass="14096">LIIYGDPVYMQTLHIQVPHKGFNITPGQAAVNASMSQVRIASKWGYGKVTSVWGFVDYTQHMQLQRTPVGTIYKVTVLLTNCHTFFYRGVTSSHFNIQPPLLEDYLHCNIYASLFERCFQHVN</sequence>
<accession>A0A139AES8</accession>
<feature type="non-terminal residue" evidence="1">
    <location>
        <position position="1"/>
    </location>
</feature>
<dbReference type="AlphaFoldDB" id="A0A139AES8"/>
<dbReference type="EMBL" id="KQ965765">
    <property type="protein sequence ID" value="KXS14935.1"/>
    <property type="molecule type" value="Genomic_DNA"/>
</dbReference>
<dbReference type="Proteomes" id="UP000070544">
    <property type="component" value="Unassembled WGS sequence"/>
</dbReference>
<evidence type="ECO:0000313" key="2">
    <source>
        <dbReference type="Proteomes" id="UP000070544"/>
    </source>
</evidence>
<protein>
    <submittedName>
        <fullName evidence="1">Uncharacterized protein</fullName>
    </submittedName>
</protein>
<dbReference type="OrthoDB" id="5289248at2759"/>
<reference evidence="1 2" key="1">
    <citation type="journal article" date="2015" name="Genome Biol. Evol.">
        <title>Phylogenomic analyses indicate that early fungi evolved digesting cell walls of algal ancestors of land plants.</title>
        <authorList>
            <person name="Chang Y."/>
            <person name="Wang S."/>
            <person name="Sekimoto S."/>
            <person name="Aerts A.L."/>
            <person name="Choi C."/>
            <person name="Clum A."/>
            <person name="LaButti K.M."/>
            <person name="Lindquist E.A."/>
            <person name="Yee Ngan C."/>
            <person name="Ohm R.A."/>
            <person name="Salamov A.A."/>
            <person name="Grigoriev I.V."/>
            <person name="Spatafora J.W."/>
            <person name="Berbee M.L."/>
        </authorList>
    </citation>
    <scope>NUCLEOTIDE SEQUENCE [LARGE SCALE GENOMIC DNA]</scope>
    <source>
        <strain evidence="1 2">JEL478</strain>
    </source>
</reference>
<evidence type="ECO:0000313" key="1">
    <source>
        <dbReference type="EMBL" id="KXS14935.1"/>
    </source>
</evidence>
<organism evidence="1 2">
    <name type="scientific">Gonapodya prolifera (strain JEL478)</name>
    <name type="common">Monoblepharis prolifera</name>
    <dbReference type="NCBI Taxonomy" id="1344416"/>
    <lineage>
        <taxon>Eukaryota</taxon>
        <taxon>Fungi</taxon>
        <taxon>Fungi incertae sedis</taxon>
        <taxon>Chytridiomycota</taxon>
        <taxon>Chytridiomycota incertae sedis</taxon>
        <taxon>Monoblepharidomycetes</taxon>
        <taxon>Monoblepharidales</taxon>
        <taxon>Gonapodyaceae</taxon>
        <taxon>Gonapodya</taxon>
    </lineage>
</organism>
<name>A0A139AES8_GONPJ</name>